<keyword evidence="3" id="KW-1185">Reference proteome</keyword>
<reference evidence="2 3" key="1">
    <citation type="submission" date="2017-10" db="EMBL/GenBank/DDBJ databases">
        <title>Whole genome of Pedobacter ginsengisoli T01R-27 isolated from tomato rhizosphere.</title>
        <authorList>
            <person name="Weon H.-Y."/>
            <person name="Lee S.A."/>
            <person name="Sang M.K."/>
            <person name="Song J."/>
        </authorList>
    </citation>
    <scope>NUCLEOTIDE SEQUENCE [LARGE SCALE GENOMIC DNA]</scope>
    <source>
        <strain evidence="2 3">T01R-27</strain>
    </source>
</reference>
<keyword evidence="1" id="KW-0472">Membrane</keyword>
<dbReference type="Proteomes" id="UP000223749">
    <property type="component" value="Chromosome"/>
</dbReference>
<feature type="transmembrane region" description="Helical" evidence="1">
    <location>
        <begin position="12"/>
        <end position="37"/>
    </location>
</feature>
<dbReference type="AlphaFoldDB" id="A0A2D1U549"/>
<keyword evidence="1" id="KW-1133">Transmembrane helix</keyword>
<accession>A0A2D1U549</accession>
<dbReference type="OrthoDB" id="8223178at2"/>
<dbReference type="EMBL" id="CP024091">
    <property type="protein sequence ID" value="ATP56733.1"/>
    <property type="molecule type" value="Genomic_DNA"/>
</dbReference>
<sequence>MVNVQSEVRKIPLISMGIVIPILSGIIFCSLGFWWIYKLDVLPGLHADEAWSGLKAVQFQNEGVSQIIGMNNYTGILQTLLTGLSFDLFGRGVFQLRLGGVH</sequence>
<evidence type="ECO:0000313" key="2">
    <source>
        <dbReference type="EMBL" id="ATP56733.1"/>
    </source>
</evidence>
<evidence type="ECO:0000256" key="1">
    <source>
        <dbReference type="SAM" id="Phobius"/>
    </source>
</evidence>
<keyword evidence="1" id="KW-0812">Transmembrane</keyword>
<protein>
    <submittedName>
        <fullName evidence="2">Uncharacterized protein</fullName>
    </submittedName>
</protein>
<evidence type="ECO:0000313" key="3">
    <source>
        <dbReference type="Proteomes" id="UP000223749"/>
    </source>
</evidence>
<gene>
    <name evidence="2" type="ORF">CPT03_09725</name>
</gene>
<organism evidence="2 3">
    <name type="scientific">Pedobacter ginsengisoli</name>
    <dbReference type="NCBI Taxonomy" id="363852"/>
    <lineage>
        <taxon>Bacteria</taxon>
        <taxon>Pseudomonadati</taxon>
        <taxon>Bacteroidota</taxon>
        <taxon>Sphingobacteriia</taxon>
        <taxon>Sphingobacteriales</taxon>
        <taxon>Sphingobacteriaceae</taxon>
        <taxon>Pedobacter</taxon>
    </lineage>
</organism>
<dbReference type="KEGG" id="pgs:CPT03_09725"/>
<proteinExistence type="predicted"/>
<name>A0A2D1U549_9SPHI</name>